<dbReference type="Proteomes" id="UP000030703">
    <property type="component" value="Unassembled WGS sequence"/>
</dbReference>
<reference evidence="1" key="2">
    <citation type="submission" date="2012-05" db="EMBL/GenBank/DDBJ databases">
        <title>Annotation of the Genome Sequence of Fusarium oxysporum f. sp. melonis 26406.</title>
        <authorList>
            <consortium name="The Broad Institute Genomics Platform"/>
            <person name="Ma L.-J."/>
            <person name="Corby-Kistler H."/>
            <person name="Broz K."/>
            <person name="Gale L.R."/>
            <person name="Jonkers W."/>
            <person name="O'Donnell K."/>
            <person name="Ploetz R."/>
            <person name="Steinberg C."/>
            <person name="Schwartz D.C."/>
            <person name="VanEtten H."/>
            <person name="Zhou S."/>
            <person name="Young S.K."/>
            <person name="Zeng Q."/>
            <person name="Gargeya S."/>
            <person name="Fitzgerald M."/>
            <person name="Abouelleil A."/>
            <person name="Alvarado L."/>
            <person name="Chapman S.B."/>
            <person name="Gainer-Dewar J."/>
            <person name="Goldberg J."/>
            <person name="Griggs A."/>
            <person name="Gujja S."/>
            <person name="Hansen M."/>
            <person name="Howarth C."/>
            <person name="Imamovic A."/>
            <person name="Ireland A."/>
            <person name="Larimer J."/>
            <person name="McCowan C."/>
            <person name="Murphy C."/>
            <person name="Pearson M."/>
            <person name="Poon T.W."/>
            <person name="Priest M."/>
            <person name="Roberts A."/>
            <person name="Saif S."/>
            <person name="Shea T."/>
            <person name="Sykes S."/>
            <person name="Wortman J."/>
            <person name="Nusbaum C."/>
            <person name="Birren B."/>
        </authorList>
    </citation>
    <scope>NUCLEOTIDE SEQUENCE</scope>
    <source>
        <strain evidence="1">26406</strain>
    </source>
</reference>
<reference evidence="1" key="1">
    <citation type="submission" date="2012-04" db="EMBL/GenBank/DDBJ databases">
        <title>The Genome Sequence of Fusarium oxysporum melonis.</title>
        <authorList>
            <consortium name="The Broad Institute Genome Sequencing Platform"/>
            <person name="Ma L.-J."/>
            <person name="Gale L.R."/>
            <person name="Schwartz D.C."/>
            <person name="Zhou S."/>
            <person name="Corby-Kistler H."/>
            <person name="Young S.K."/>
            <person name="Zeng Q."/>
            <person name="Gargeya S."/>
            <person name="Fitzgerald M."/>
            <person name="Haas B."/>
            <person name="Abouelleil A."/>
            <person name="Alvarado L."/>
            <person name="Arachchi H.M."/>
            <person name="Berlin A."/>
            <person name="Brown A."/>
            <person name="Chapman S.B."/>
            <person name="Chen Z."/>
            <person name="Dunbar C."/>
            <person name="Freedman E."/>
            <person name="Gearin G."/>
            <person name="Goldberg J."/>
            <person name="Griggs A."/>
            <person name="Gujja S."/>
            <person name="Heiman D."/>
            <person name="Howarth C."/>
            <person name="Larson L."/>
            <person name="Lui A."/>
            <person name="MacDonald P.J.P."/>
            <person name="Montmayeur A."/>
            <person name="Murphy C."/>
            <person name="Neiman D."/>
            <person name="Pearson M."/>
            <person name="Priest M."/>
            <person name="Roberts A."/>
            <person name="Saif S."/>
            <person name="Shea T."/>
            <person name="Shenoy N."/>
            <person name="Sisk P."/>
            <person name="Stolte C."/>
            <person name="Sykes S."/>
            <person name="Wortman J."/>
            <person name="Nusbaum C."/>
            <person name="Birren B."/>
        </authorList>
    </citation>
    <scope>NUCLEOTIDE SEQUENCE</scope>
    <source>
        <strain evidence="1">26406</strain>
    </source>
</reference>
<sequence length="74" mass="8617">MTEALNEVTDGFMIDTQHPPDLRESIRNAAFAAKHLEARRFRRFSLHKARRNTMPQRFQLQQRSRDALIAALPA</sequence>
<gene>
    <name evidence="1" type="ORF">FOMG_16781</name>
</gene>
<name>W9ZDI0_FUSOX</name>
<evidence type="ECO:0000313" key="1">
    <source>
        <dbReference type="EMBL" id="EXK26607.1"/>
    </source>
</evidence>
<organism evidence="1">
    <name type="scientific">Fusarium oxysporum f. sp. melonis 26406</name>
    <dbReference type="NCBI Taxonomy" id="1089452"/>
    <lineage>
        <taxon>Eukaryota</taxon>
        <taxon>Fungi</taxon>
        <taxon>Dikarya</taxon>
        <taxon>Ascomycota</taxon>
        <taxon>Pezizomycotina</taxon>
        <taxon>Sordariomycetes</taxon>
        <taxon>Hypocreomycetidae</taxon>
        <taxon>Hypocreales</taxon>
        <taxon>Nectriaceae</taxon>
        <taxon>Fusarium</taxon>
        <taxon>Fusarium oxysporum species complex</taxon>
    </lineage>
</organism>
<proteinExistence type="predicted"/>
<dbReference type="HOGENOM" id="CLU_2687924_0_0_1"/>
<dbReference type="EMBL" id="JH659356">
    <property type="protein sequence ID" value="EXK26607.1"/>
    <property type="molecule type" value="Genomic_DNA"/>
</dbReference>
<dbReference type="VEuPathDB" id="FungiDB:FOMG_16781"/>
<protein>
    <submittedName>
        <fullName evidence="1">Uncharacterized protein</fullName>
    </submittedName>
</protein>
<dbReference type="AlphaFoldDB" id="W9ZDI0"/>
<accession>W9ZDI0</accession>